<sequence length="138" mass="15983">MEEQTIFEIIHNMDKVTNHLIIKWNKMFDQDLGISHILVLAHLRDSGRSRPSDIAKALGLTPATLTHLSGKLSRKRLIVRSADEDDRRIVYLEITPDGLEMLRRADLEGRRLRGRLFERLNDEEKRQLLAIFAKLSAE</sequence>
<dbReference type="PROSITE" id="PS50995">
    <property type="entry name" value="HTH_MARR_2"/>
    <property type="match status" value="1"/>
</dbReference>
<accession>A0A5J5GD47</accession>
<dbReference type="InterPro" id="IPR039422">
    <property type="entry name" value="MarR/SlyA-like"/>
</dbReference>
<protein>
    <submittedName>
        <fullName evidence="3">MarR family transcriptional regulator</fullName>
    </submittedName>
</protein>
<dbReference type="GO" id="GO:0006950">
    <property type="term" value="P:response to stress"/>
    <property type="evidence" value="ECO:0007669"/>
    <property type="project" value="TreeGrafter"/>
</dbReference>
<evidence type="ECO:0000259" key="2">
    <source>
        <dbReference type="PROSITE" id="PS50995"/>
    </source>
</evidence>
<comment type="caution">
    <text evidence="3">The sequence shown here is derived from an EMBL/GenBank/DDBJ whole genome shotgun (WGS) entry which is preliminary data.</text>
</comment>
<dbReference type="RefSeq" id="WP_150457559.1">
    <property type="nucleotide sequence ID" value="NZ_VYKK01000007.1"/>
</dbReference>
<dbReference type="Proteomes" id="UP000367750">
    <property type="component" value="Unassembled WGS sequence"/>
</dbReference>
<dbReference type="GO" id="GO:0003677">
    <property type="term" value="F:DNA binding"/>
    <property type="evidence" value="ECO:0007669"/>
    <property type="project" value="UniProtKB-KW"/>
</dbReference>
<keyword evidence="1" id="KW-0238">DNA-binding</keyword>
<dbReference type="PANTHER" id="PTHR33164:SF57">
    <property type="entry name" value="MARR-FAMILY TRANSCRIPTIONAL REGULATOR"/>
    <property type="match status" value="1"/>
</dbReference>
<evidence type="ECO:0000313" key="3">
    <source>
        <dbReference type="EMBL" id="KAA9005858.1"/>
    </source>
</evidence>
<dbReference type="EMBL" id="VYKK01000007">
    <property type="protein sequence ID" value="KAA9005858.1"/>
    <property type="molecule type" value="Genomic_DNA"/>
</dbReference>
<keyword evidence="4" id="KW-1185">Reference proteome</keyword>
<gene>
    <name evidence="3" type="ORF">F4V43_07215</name>
</gene>
<evidence type="ECO:0000256" key="1">
    <source>
        <dbReference type="ARBA" id="ARBA00023125"/>
    </source>
</evidence>
<reference evidence="3 4" key="1">
    <citation type="submission" date="2019-09" db="EMBL/GenBank/DDBJ databases">
        <title>Bacillus ochoae sp. nov., Paenibacillus whitsoniae sp. nov., Paenibacillus spiritus sp. nov. Isolated from the Mars Exploration Rover during spacecraft assembly.</title>
        <authorList>
            <person name="Seuylemezian A."/>
            <person name="Vaishampayan P."/>
        </authorList>
    </citation>
    <scope>NUCLEOTIDE SEQUENCE [LARGE SCALE GENOMIC DNA]</scope>
    <source>
        <strain evidence="3 4">MER_111</strain>
    </source>
</reference>
<dbReference type="PANTHER" id="PTHR33164">
    <property type="entry name" value="TRANSCRIPTIONAL REGULATOR, MARR FAMILY"/>
    <property type="match status" value="1"/>
</dbReference>
<dbReference type="InterPro" id="IPR000835">
    <property type="entry name" value="HTH_MarR-typ"/>
</dbReference>
<evidence type="ECO:0000313" key="4">
    <source>
        <dbReference type="Proteomes" id="UP000367750"/>
    </source>
</evidence>
<dbReference type="OrthoDB" id="166070at2"/>
<dbReference type="GO" id="GO:0003700">
    <property type="term" value="F:DNA-binding transcription factor activity"/>
    <property type="evidence" value="ECO:0007669"/>
    <property type="project" value="InterPro"/>
</dbReference>
<dbReference type="Gene3D" id="1.10.10.10">
    <property type="entry name" value="Winged helix-like DNA-binding domain superfamily/Winged helix DNA-binding domain"/>
    <property type="match status" value="1"/>
</dbReference>
<dbReference type="Pfam" id="PF01047">
    <property type="entry name" value="MarR"/>
    <property type="match status" value="1"/>
</dbReference>
<proteinExistence type="predicted"/>
<organism evidence="3 4">
    <name type="scientific">Paenibacillus spiritus</name>
    <dbReference type="NCBI Taxonomy" id="2496557"/>
    <lineage>
        <taxon>Bacteria</taxon>
        <taxon>Bacillati</taxon>
        <taxon>Bacillota</taxon>
        <taxon>Bacilli</taxon>
        <taxon>Bacillales</taxon>
        <taxon>Paenibacillaceae</taxon>
        <taxon>Paenibacillus</taxon>
    </lineage>
</organism>
<dbReference type="InterPro" id="IPR036390">
    <property type="entry name" value="WH_DNA-bd_sf"/>
</dbReference>
<feature type="domain" description="HTH marR-type" evidence="2">
    <location>
        <begin position="1"/>
        <end position="137"/>
    </location>
</feature>
<dbReference type="InterPro" id="IPR036388">
    <property type="entry name" value="WH-like_DNA-bd_sf"/>
</dbReference>
<dbReference type="PRINTS" id="PR00598">
    <property type="entry name" value="HTHMARR"/>
</dbReference>
<name>A0A5J5GD47_9BACL</name>
<dbReference type="SUPFAM" id="SSF46785">
    <property type="entry name" value="Winged helix' DNA-binding domain"/>
    <property type="match status" value="1"/>
</dbReference>
<dbReference type="SMART" id="SM00347">
    <property type="entry name" value="HTH_MARR"/>
    <property type="match status" value="1"/>
</dbReference>
<dbReference type="AlphaFoldDB" id="A0A5J5GD47"/>